<name>A0ABN8EAT3_9VIBR</name>
<evidence type="ECO:0000313" key="1">
    <source>
        <dbReference type="EMBL" id="CAH0543272.1"/>
    </source>
</evidence>
<evidence type="ECO:0000313" key="2">
    <source>
        <dbReference type="Proteomes" id="UP000838748"/>
    </source>
</evidence>
<comment type="caution">
    <text evidence="1">The sequence shown here is derived from an EMBL/GenBank/DDBJ whole genome shotgun (WGS) entry which is preliminary data.</text>
</comment>
<dbReference type="EMBL" id="CAKLDM010000005">
    <property type="protein sequence ID" value="CAH0543272.1"/>
    <property type="molecule type" value="Genomic_DNA"/>
</dbReference>
<dbReference type="Pfam" id="PF19456">
    <property type="entry name" value="MobI"/>
    <property type="match status" value="1"/>
</dbReference>
<reference evidence="1" key="1">
    <citation type="submission" date="2021-11" db="EMBL/GenBank/DDBJ databases">
        <authorList>
            <person name="Rodrigo-Torres L."/>
            <person name="Arahal R. D."/>
            <person name="Lucena T."/>
        </authorList>
    </citation>
    <scope>NUCLEOTIDE SEQUENCE</scope>
    <source>
        <strain evidence="1">CECT 7928</strain>
    </source>
</reference>
<sequence length="167" mass="20015">MDEIRDEIYQKIDQLYGEAVHIQRVWMKQVAEREINRTYRENKKSESTNYEFRIELSECSFSLRWFRVQFFKSGNKTNRIRKAIAIPASGKYKATQFRYAEDWELQSILQMEDVLSNIRVKVKHLMKMHHLAIAVSNVDNNKLITIPIKERVELPPYSIKKFKEQLC</sequence>
<gene>
    <name evidence="1" type="ORF">VMF7928_04500</name>
</gene>
<dbReference type="InterPro" id="IPR045809">
    <property type="entry name" value="MobI"/>
</dbReference>
<proteinExistence type="predicted"/>
<protein>
    <submittedName>
        <fullName evidence="1">Uncharacterized protein</fullName>
    </submittedName>
</protein>
<keyword evidence="2" id="KW-1185">Reference proteome</keyword>
<accession>A0ABN8EAT3</accession>
<dbReference type="Proteomes" id="UP000838748">
    <property type="component" value="Unassembled WGS sequence"/>
</dbReference>
<dbReference type="RefSeq" id="WP_237364188.1">
    <property type="nucleotide sequence ID" value="NZ_CAKLDM010000005.1"/>
</dbReference>
<organism evidence="1 2">
    <name type="scientific">Vibrio marisflavi CECT 7928</name>
    <dbReference type="NCBI Taxonomy" id="634439"/>
    <lineage>
        <taxon>Bacteria</taxon>
        <taxon>Pseudomonadati</taxon>
        <taxon>Pseudomonadota</taxon>
        <taxon>Gammaproteobacteria</taxon>
        <taxon>Vibrionales</taxon>
        <taxon>Vibrionaceae</taxon>
        <taxon>Vibrio</taxon>
    </lineage>
</organism>